<evidence type="ECO:0000313" key="2">
    <source>
        <dbReference type="EMBL" id="MBA5606324.1"/>
    </source>
</evidence>
<dbReference type="InterPro" id="IPR002545">
    <property type="entry name" value="CheW-lke_dom"/>
</dbReference>
<protein>
    <submittedName>
        <fullName evidence="2">Chemotaxis protein CheW</fullName>
    </submittedName>
</protein>
<dbReference type="PROSITE" id="PS50851">
    <property type="entry name" value="CHEW"/>
    <property type="match status" value="3"/>
</dbReference>
<comment type="caution">
    <text evidence="2">The sequence shown here is derived from an EMBL/GenBank/DDBJ whole genome shotgun (WGS) entry which is preliminary data.</text>
</comment>
<feature type="domain" description="CheW-like" evidence="1">
    <location>
        <begin position="20"/>
        <end position="162"/>
    </location>
</feature>
<dbReference type="PANTHER" id="PTHR22617">
    <property type="entry name" value="CHEMOTAXIS SENSOR HISTIDINE KINASE-RELATED"/>
    <property type="match status" value="1"/>
</dbReference>
<dbReference type="Gene3D" id="2.30.30.40">
    <property type="entry name" value="SH3 Domains"/>
    <property type="match status" value="3"/>
</dbReference>
<dbReference type="Pfam" id="PF01584">
    <property type="entry name" value="CheW"/>
    <property type="match status" value="3"/>
</dbReference>
<dbReference type="SMART" id="SM00260">
    <property type="entry name" value="CheW"/>
    <property type="match status" value="3"/>
</dbReference>
<organism evidence="2 3">
    <name type="scientific">Rugamonas fusca</name>
    <dbReference type="NCBI Taxonomy" id="2758568"/>
    <lineage>
        <taxon>Bacteria</taxon>
        <taxon>Pseudomonadati</taxon>
        <taxon>Pseudomonadota</taxon>
        <taxon>Betaproteobacteria</taxon>
        <taxon>Burkholderiales</taxon>
        <taxon>Oxalobacteraceae</taxon>
        <taxon>Telluria group</taxon>
        <taxon>Rugamonas</taxon>
    </lineage>
</organism>
<gene>
    <name evidence="2" type="ORF">H3H36_13280</name>
</gene>
<evidence type="ECO:0000259" key="1">
    <source>
        <dbReference type="PROSITE" id="PS50851"/>
    </source>
</evidence>
<sequence>MDALHVVPPAPPVAAAAPAVELFGSFLLGGDEFALPALCIREVVNFPERITAVPLAPSYLEGMFTLRGSVIPVVNLARLFDPQAAAPEPTHKVAIIDYQEVQVGLLVHATGEILRVRPEQRCRLRYADGSAQGVVAGTIQLEDGRRLLQVLDIERLIHIENVPQVHALRAAGAETRRQLRVVGARRHAISFRAAGARFALDMLAIQEIIRVPELVGSVLNSKLCLGRMHFRSHQVPVVDFAMLAGGTAAAASDEQRVLVAHIGDATVGFLVDGVDSIVHFTTDEVLAIPLLSKTRSAMFAGCVSREGQPDVILLDHANIFTNGEIAAMAQGHRNLYPDDEAPASDKASGKRVQRHVYLTFRVGDLLALELKQVREIIDYGGDISHPPGMPDYLCGLMNQRQQLISLVDLRRLYHMEATDMTNAKVLVIERGEDRYGLLVDAVCDIVAIEDSKRYEMPSLMKKPGESSCLQAESHEVLEMPLPDGDTNSVCLLDLDRLMQRIAPVV</sequence>
<dbReference type="GO" id="GO:0006935">
    <property type="term" value="P:chemotaxis"/>
    <property type="evidence" value="ECO:0007669"/>
    <property type="project" value="InterPro"/>
</dbReference>
<accession>A0A7W2EI27</accession>
<dbReference type="SUPFAM" id="SSF50341">
    <property type="entry name" value="CheW-like"/>
    <property type="match status" value="3"/>
</dbReference>
<dbReference type="PANTHER" id="PTHR22617:SF23">
    <property type="entry name" value="CHEMOTAXIS PROTEIN CHEW"/>
    <property type="match status" value="1"/>
</dbReference>
<keyword evidence="3" id="KW-1185">Reference proteome</keyword>
<dbReference type="GO" id="GO:0007165">
    <property type="term" value="P:signal transduction"/>
    <property type="evidence" value="ECO:0007669"/>
    <property type="project" value="InterPro"/>
</dbReference>
<dbReference type="Gene3D" id="2.40.50.180">
    <property type="entry name" value="CheA-289, Domain 4"/>
    <property type="match status" value="3"/>
</dbReference>
<dbReference type="GO" id="GO:0005829">
    <property type="term" value="C:cytosol"/>
    <property type="evidence" value="ECO:0007669"/>
    <property type="project" value="TreeGrafter"/>
</dbReference>
<feature type="domain" description="CheW-like" evidence="1">
    <location>
        <begin position="185"/>
        <end position="325"/>
    </location>
</feature>
<proteinExistence type="predicted"/>
<dbReference type="Proteomes" id="UP000566711">
    <property type="component" value="Unassembled WGS sequence"/>
</dbReference>
<evidence type="ECO:0000313" key="3">
    <source>
        <dbReference type="Proteomes" id="UP000566711"/>
    </source>
</evidence>
<dbReference type="InterPro" id="IPR039315">
    <property type="entry name" value="CheW"/>
</dbReference>
<dbReference type="EMBL" id="JACEZS010000010">
    <property type="protein sequence ID" value="MBA5606324.1"/>
    <property type="molecule type" value="Genomic_DNA"/>
</dbReference>
<name>A0A7W2EI27_9BURK</name>
<dbReference type="RefSeq" id="WP_182218281.1">
    <property type="nucleotide sequence ID" value="NZ_JACEZS010000010.1"/>
</dbReference>
<dbReference type="AlphaFoldDB" id="A0A7W2EI27"/>
<reference evidence="2 3" key="1">
    <citation type="submission" date="2020-07" db="EMBL/GenBank/DDBJ databases">
        <title>Novel species isolated from subtropical streams in China.</title>
        <authorList>
            <person name="Lu H."/>
        </authorList>
    </citation>
    <scope>NUCLEOTIDE SEQUENCE [LARGE SCALE GENOMIC DNA]</scope>
    <source>
        <strain evidence="2 3">FT3S</strain>
    </source>
</reference>
<dbReference type="InterPro" id="IPR036061">
    <property type="entry name" value="CheW-like_dom_sf"/>
</dbReference>
<feature type="domain" description="CheW-like" evidence="1">
    <location>
        <begin position="352"/>
        <end position="503"/>
    </location>
</feature>